<protein>
    <recommendedName>
        <fullName evidence="2">YCII-related domain-containing protein</fullName>
    </recommendedName>
</protein>
<comment type="caution">
    <text evidence="3">The sequence shown here is derived from an EMBL/GenBank/DDBJ whole genome shotgun (WGS) entry which is preliminary data.</text>
</comment>
<comment type="similarity">
    <text evidence="1">Belongs to the YciI family.</text>
</comment>
<proteinExistence type="inferred from homology"/>
<evidence type="ECO:0000256" key="1">
    <source>
        <dbReference type="ARBA" id="ARBA00007689"/>
    </source>
</evidence>
<dbReference type="SUPFAM" id="SSF54909">
    <property type="entry name" value="Dimeric alpha+beta barrel"/>
    <property type="match status" value="1"/>
</dbReference>
<dbReference type="PANTHER" id="PTHR37828">
    <property type="entry name" value="GSR2449 PROTEIN"/>
    <property type="match status" value="1"/>
</dbReference>
<dbReference type="Gene3D" id="3.30.70.1060">
    <property type="entry name" value="Dimeric alpha+beta barrel"/>
    <property type="match status" value="1"/>
</dbReference>
<organism evidence="3 4">
    <name type="scientific">Paractinoplanes ferrugineus</name>
    <dbReference type="NCBI Taxonomy" id="113564"/>
    <lineage>
        <taxon>Bacteria</taxon>
        <taxon>Bacillati</taxon>
        <taxon>Actinomycetota</taxon>
        <taxon>Actinomycetes</taxon>
        <taxon>Micromonosporales</taxon>
        <taxon>Micromonosporaceae</taxon>
        <taxon>Paractinoplanes</taxon>
    </lineage>
</organism>
<dbReference type="Proteomes" id="UP000598174">
    <property type="component" value="Unassembled WGS sequence"/>
</dbReference>
<gene>
    <name evidence="3" type="ORF">Afe05nite_35620</name>
</gene>
<dbReference type="EMBL" id="BOMM01000032">
    <property type="protein sequence ID" value="GIE11722.1"/>
    <property type="molecule type" value="Genomic_DNA"/>
</dbReference>
<dbReference type="Pfam" id="PF03795">
    <property type="entry name" value="YCII"/>
    <property type="match status" value="1"/>
</dbReference>
<reference evidence="3" key="1">
    <citation type="submission" date="2021-01" db="EMBL/GenBank/DDBJ databases">
        <title>Whole genome shotgun sequence of Actinoplanes ferrugineus NBRC 15555.</title>
        <authorList>
            <person name="Komaki H."/>
            <person name="Tamura T."/>
        </authorList>
    </citation>
    <scope>NUCLEOTIDE SEQUENCE</scope>
    <source>
        <strain evidence="3">NBRC 15555</strain>
    </source>
</reference>
<dbReference type="PANTHER" id="PTHR37828:SF1">
    <property type="entry name" value="YCII-RELATED DOMAIN-CONTAINING PROTEIN"/>
    <property type="match status" value="1"/>
</dbReference>
<evidence type="ECO:0000313" key="3">
    <source>
        <dbReference type="EMBL" id="GIE11722.1"/>
    </source>
</evidence>
<dbReference type="InterPro" id="IPR005545">
    <property type="entry name" value="YCII"/>
</dbReference>
<dbReference type="InterPro" id="IPR011008">
    <property type="entry name" value="Dimeric_a/b-barrel"/>
</dbReference>
<evidence type="ECO:0000313" key="4">
    <source>
        <dbReference type="Proteomes" id="UP000598174"/>
    </source>
</evidence>
<feature type="domain" description="YCII-related" evidence="2">
    <location>
        <begin position="1"/>
        <end position="77"/>
    </location>
</feature>
<dbReference type="AlphaFoldDB" id="A0A919J1L6"/>
<sequence>MYVMISKYLVPLDEVDKVRDEHLAFLDGLAKQGKLVIAGRQTPPVGGLVMIDAETEEEARELMSGDPYLAKGLAEYTATGFRPSLGRLTDV</sequence>
<keyword evidence="4" id="KW-1185">Reference proteome</keyword>
<name>A0A919J1L6_9ACTN</name>
<evidence type="ECO:0000259" key="2">
    <source>
        <dbReference type="Pfam" id="PF03795"/>
    </source>
</evidence>
<accession>A0A919J1L6</accession>